<dbReference type="Gene3D" id="3.40.50.410">
    <property type="entry name" value="von Willebrand factor, type A domain"/>
    <property type="match status" value="1"/>
</dbReference>
<comment type="caution">
    <text evidence="2">The sequence shown here is derived from an EMBL/GenBank/DDBJ whole genome shotgun (WGS) entry which is preliminary data.</text>
</comment>
<evidence type="ECO:0000256" key="1">
    <source>
        <dbReference type="SAM" id="MobiDB-lite"/>
    </source>
</evidence>
<organism evidence="2 3">
    <name type="scientific">Kaistia nematophila</name>
    <dbReference type="NCBI Taxonomy" id="2994654"/>
    <lineage>
        <taxon>Bacteria</taxon>
        <taxon>Pseudomonadati</taxon>
        <taxon>Pseudomonadota</taxon>
        <taxon>Alphaproteobacteria</taxon>
        <taxon>Hyphomicrobiales</taxon>
        <taxon>Kaistiaceae</taxon>
        <taxon>Kaistia</taxon>
    </lineage>
</organism>
<evidence type="ECO:0000313" key="2">
    <source>
        <dbReference type="EMBL" id="MCX5571742.1"/>
    </source>
</evidence>
<sequence length="264" mass="28072">MRFPEMLIATLVTAAAPFPAAARDLPVDLELILAVDVSRSMDADEQALQRQGYVAALHHPDVIAAIQSGPTGRIAIAYFEWSGYNSQTIIVPWSLVDDAESADAVASRISPGEVFGRYGTSISGSLTFAASLFDNNGYAGARRTIDISGDGPNNMGPPVLAARDAVIAQGITINGLAITLKPPRSDSSFEIDNLDDYYRDCVVGGLGAFTLPVHDVDQFEVAIRRKLVTEIAAQPPPVILVADRSQEARTDCTSSEGGTVRAPR</sequence>
<dbReference type="Proteomes" id="UP001144805">
    <property type="component" value="Unassembled WGS sequence"/>
</dbReference>
<feature type="region of interest" description="Disordered" evidence="1">
    <location>
        <begin position="245"/>
        <end position="264"/>
    </location>
</feature>
<dbReference type="SUPFAM" id="SSF53300">
    <property type="entry name" value="vWA-like"/>
    <property type="match status" value="1"/>
</dbReference>
<keyword evidence="3" id="KW-1185">Reference proteome</keyword>
<reference evidence="2" key="1">
    <citation type="submission" date="2022-11" db="EMBL/GenBank/DDBJ databases">
        <title>Biodiversity and phylogenetic relationships of bacteria.</title>
        <authorList>
            <person name="Machado R.A.R."/>
            <person name="Bhat A."/>
            <person name="Loulou A."/>
            <person name="Kallel S."/>
        </authorList>
    </citation>
    <scope>NUCLEOTIDE SEQUENCE</scope>
    <source>
        <strain evidence="2">K-TC2</strain>
    </source>
</reference>
<evidence type="ECO:0000313" key="3">
    <source>
        <dbReference type="Proteomes" id="UP001144805"/>
    </source>
</evidence>
<name>A0A9X3IN96_9HYPH</name>
<dbReference type="AlphaFoldDB" id="A0A9X3IN96"/>
<accession>A0A9X3IN96</accession>
<proteinExistence type="predicted"/>
<gene>
    <name evidence="2" type="ORF">OSH07_21265</name>
</gene>
<dbReference type="RefSeq" id="WP_266340706.1">
    <property type="nucleotide sequence ID" value="NZ_JAPKNK010000012.1"/>
</dbReference>
<protein>
    <submittedName>
        <fullName evidence="2">DUF1194 domain-containing protein</fullName>
    </submittedName>
</protein>
<dbReference type="InterPro" id="IPR010607">
    <property type="entry name" value="DUF1194"/>
</dbReference>
<dbReference type="InterPro" id="IPR036465">
    <property type="entry name" value="vWFA_dom_sf"/>
</dbReference>
<dbReference type="Pfam" id="PF06707">
    <property type="entry name" value="DUF1194"/>
    <property type="match status" value="1"/>
</dbReference>
<dbReference type="EMBL" id="JAPKNK010000012">
    <property type="protein sequence ID" value="MCX5571742.1"/>
    <property type="molecule type" value="Genomic_DNA"/>
</dbReference>